<dbReference type="Proteomes" id="UP000509459">
    <property type="component" value="Chromosome"/>
</dbReference>
<protein>
    <submittedName>
        <fullName evidence="2">Helix-turn-helix transcriptional regulator</fullName>
    </submittedName>
</protein>
<sequence>MVTIAELRARNNKMTQAQLAKLLGVSQMTVSHMERNQLNIRGDKLIKLAKIFNVNTDELLKID</sequence>
<name>A0A3R9GFH2_STRSA</name>
<keyword evidence="1" id="KW-0238">DNA-binding</keyword>
<evidence type="ECO:0000313" key="2">
    <source>
        <dbReference type="EMBL" id="QKQ44739.1"/>
    </source>
</evidence>
<gene>
    <name evidence="2" type="ORF">FOC72_09260</name>
</gene>
<accession>A0A3R9GFH2</accession>
<dbReference type="PANTHER" id="PTHR46558">
    <property type="entry name" value="TRACRIPTIONAL REGULATORY PROTEIN-RELATED-RELATED"/>
    <property type="match status" value="1"/>
</dbReference>
<dbReference type="InterPro" id="IPR001387">
    <property type="entry name" value="Cro/C1-type_HTH"/>
</dbReference>
<reference evidence="2 3" key="1">
    <citation type="submission" date="2020-05" db="EMBL/GenBank/DDBJ databases">
        <title>FDA dAtabase for Regulatory Grade micrObial Sequences (FDA-ARGOS): Supporting development and validation of Infectious Disease Dx tests.</title>
        <authorList>
            <person name="Bojja K."/>
            <person name="Kessler A."/>
            <person name="Tallon L."/>
            <person name="Sadzewicz L."/>
            <person name="Zhao X."/>
            <person name="Vavikolanu K."/>
            <person name="Mehta A."/>
            <person name="Aluvathingal J."/>
            <person name="Nadendla S."/>
            <person name="Myers T."/>
            <person name="Yan Y."/>
            <person name="Sichtig H."/>
        </authorList>
    </citation>
    <scope>NUCLEOTIDE SEQUENCE [LARGE SCALE GENOMIC DNA]</scope>
    <source>
        <strain evidence="2 3">FDAARGOS_770</strain>
    </source>
</reference>
<dbReference type="PROSITE" id="PS50943">
    <property type="entry name" value="HTH_CROC1"/>
    <property type="match status" value="1"/>
</dbReference>
<dbReference type="GO" id="GO:0003677">
    <property type="term" value="F:DNA binding"/>
    <property type="evidence" value="ECO:0007669"/>
    <property type="project" value="UniProtKB-KW"/>
</dbReference>
<dbReference type="Gene3D" id="1.10.260.40">
    <property type="entry name" value="lambda repressor-like DNA-binding domains"/>
    <property type="match status" value="1"/>
</dbReference>
<dbReference type="Pfam" id="PF01381">
    <property type="entry name" value="HTH_3"/>
    <property type="match status" value="1"/>
</dbReference>
<dbReference type="RefSeq" id="WP_002896794.1">
    <property type="nucleotide sequence ID" value="NZ_CP054570.1"/>
</dbReference>
<dbReference type="OMA" id="QMTVSHM"/>
<evidence type="ECO:0000313" key="3">
    <source>
        <dbReference type="Proteomes" id="UP000509459"/>
    </source>
</evidence>
<dbReference type="SUPFAM" id="SSF47413">
    <property type="entry name" value="lambda repressor-like DNA-binding domains"/>
    <property type="match status" value="1"/>
</dbReference>
<dbReference type="AlphaFoldDB" id="A0A3R9GFH2"/>
<proteinExistence type="predicted"/>
<dbReference type="PANTHER" id="PTHR46558:SF11">
    <property type="entry name" value="HTH-TYPE TRANSCRIPTIONAL REGULATOR XRE"/>
    <property type="match status" value="1"/>
</dbReference>
<dbReference type="InterPro" id="IPR010982">
    <property type="entry name" value="Lambda_DNA-bd_dom_sf"/>
</dbReference>
<dbReference type="CDD" id="cd00093">
    <property type="entry name" value="HTH_XRE"/>
    <property type="match status" value="1"/>
</dbReference>
<evidence type="ECO:0000256" key="1">
    <source>
        <dbReference type="ARBA" id="ARBA00023125"/>
    </source>
</evidence>
<organism evidence="2 3">
    <name type="scientific">Streptococcus sanguinis</name>
    <dbReference type="NCBI Taxonomy" id="1305"/>
    <lineage>
        <taxon>Bacteria</taxon>
        <taxon>Bacillati</taxon>
        <taxon>Bacillota</taxon>
        <taxon>Bacilli</taxon>
        <taxon>Lactobacillales</taxon>
        <taxon>Streptococcaceae</taxon>
        <taxon>Streptococcus</taxon>
    </lineage>
</organism>
<dbReference type="EMBL" id="CP054570">
    <property type="protein sequence ID" value="QKQ44739.1"/>
    <property type="molecule type" value="Genomic_DNA"/>
</dbReference>
<dbReference type="SMART" id="SM00530">
    <property type="entry name" value="HTH_XRE"/>
    <property type="match status" value="1"/>
</dbReference>